<dbReference type="Proteomes" id="UP000095283">
    <property type="component" value="Unplaced"/>
</dbReference>
<keyword evidence="3" id="KW-1185">Reference proteome</keyword>
<dbReference type="Pfam" id="PF21539">
    <property type="entry name" value="Med15_C"/>
    <property type="match status" value="1"/>
</dbReference>
<feature type="compositionally biased region" description="Basic and acidic residues" evidence="1">
    <location>
        <begin position="252"/>
        <end position="261"/>
    </location>
</feature>
<proteinExistence type="predicted"/>
<evidence type="ECO:0000313" key="3">
    <source>
        <dbReference type="Proteomes" id="UP000095283"/>
    </source>
</evidence>
<organism evidence="3 4">
    <name type="scientific">Heterorhabditis bacteriophora</name>
    <name type="common">Entomopathogenic nematode worm</name>
    <dbReference type="NCBI Taxonomy" id="37862"/>
    <lineage>
        <taxon>Eukaryota</taxon>
        <taxon>Metazoa</taxon>
        <taxon>Ecdysozoa</taxon>
        <taxon>Nematoda</taxon>
        <taxon>Chromadorea</taxon>
        <taxon>Rhabditida</taxon>
        <taxon>Rhabditina</taxon>
        <taxon>Rhabditomorpha</taxon>
        <taxon>Strongyloidea</taxon>
        <taxon>Heterorhabditidae</taxon>
        <taxon>Heterorhabditis</taxon>
    </lineage>
</organism>
<dbReference type="InterPro" id="IPR048386">
    <property type="entry name" value="Med15_C"/>
</dbReference>
<accession>A0A1I7W9N6</accession>
<feature type="region of interest" description="Disordered" evidence="1">
    <location>
        <begin position="233"/>
        <end position="261"/>
    </location>
</feature>
<feature type="domain" description="ARC105/Med15 mediator subunit C-terminal" evidence="2">
    <location>
        <begin position="459"/>
        <end position="525"/>
    </location>
</feature>
<evidence type="ECO:0000313" key="4">
    <source>
        <dbReference type="WBParaSite" id="Hba_01380"/>
    </source>
</evidence>
<evidence type="ECO:0000256" key="1">
    <source>
        <dbReference type="SAM" id="MobiDB-lite"/>
    </source>
</evidence>
<name>A0A1I7W9N6_HETBA</name>
<dbReference type="AlphaFoldDB" id="A0A1I7W9N6"/>
<sequence length="560" mass="63108">MNYNNTGQYGQPMGQGMAPIQGQMMNMQAQQRICLISAVQAITCVDIYMMGGQPSQSAPGMRTMFGQPQPGMMTPQGPGQPMYAPPQMHAQIQQQQQQQQQQQYSYFMQRFPITWRQEINLEQNPDRKRQLFHSYVKKQQMMINNGQSPAMIHQNISGGTNPMIPGQRGGPMVTQPSASIYQGISPMTSSGIQPSGMTSLSTQQQHSGQQMFVIAFSVNLMVKILNLENPASVQPSSVGAPGSQQPPSVPGQEERSKEYDDTIKNLKDQFYEKLKRIRDRFNMDNSPKPPGFDRLMEILDDKRTVPMPLLEKIVGNVRTVVERHSLTYPVLEAIRVIEKEISHDTVAVEIPPITSIDPWKDVRHMMIRVPDHIVRLYKDDKISSDKSFKRRSDGSFWNENEPSTKITKVEARTAEPLLYTPAVISSPIDSQQDSADGDYAESKRIKIDCLFDNRKPWKMSVTASRELNDLPWRVDTDCLPASSQSADAVICFDSQLIVCPPLRVLVPASYPLDPAVIQFDRSFPRGVQVSGQLSTLGLILQQISANLVMKRYETKRPHLR</sequence>
<evidence type="ECO:0000259" key="2">
    <source>
        <dbReference type="Pfam" id="PF21539"/>
    </source>
</evidence>
<protein>
    <submittedName>
        <fullName evidence="4">Mediator complex subunit 15</fullName>
    </submittedName>
</protein>
<dbReference type="WBParaSite" id="Hba_01380">
    <property type="protein sequence ID" value="Hba_01380"/>
    <property type="gene ID" value="Hba_01380"/>
</dbReference>
<reference evidence="4" key="1">
    <citation type="submission" date="2016-11" db="UniProtKB">
        <authorList>
            <consortium name="WormBaseParasite"/>
        </authorList>
    </citation>
    <scope>IDENTIFICATION</scope>
</reference>